<dbReference type="InParanoid" id="B9S8T4"/>
<evidence type="ECO:0000313" key="2">
    <source>
        <dbReference type="EMBL" id="EEF39895.1"/>
    </source>
</evidence>
<keyword evidence="2" id="KW-0456">Lyase</keyword>
<dbReference type="EMBL" id="EQ973893">
    <property type="protein sequence ID" value="EEF39895.1"/>
    <property type="molecule type" value="Genomic_DNA"/>
</dbReference>
<dbReference type="InterPro" id="IPR036376">
    <property type="entry name" value="RuBisCO_lsu_C_sf"/>
</dbReference>
<evidence type="ECO:0000259" key="1">
    <source>
        <dbReference type="Pfam" id="PF00016"/>
    </source>
</evidence>
<feature type="domain" description="Ribulose bisphosphate carboxylase large subunit C-terminal" evidence="1">
    <location>
        <begin position="52"/>
        <end position="139"/>
    </location>
</feature>
<dbReference type="PANTHER" id="PTHR42704:SF16">
    <property type="entry name" value="RIBULOSE BISPHOSPHATE CARBOXYLASE LARGE CHAIN"/>
    <property type="match status" value="1"/>
</dbReference>
<dbReference type="SUPFAM" id="SSF51649">
    <property type="entry name" value="RuBisCo, C-terminal domain"/>
    <property type="match status" value="1"/>
</dbReference>
<dbReference type="GO" id="GO:0000287">
    <property type="term" value="F:magnesium ion binding"/>
    <property type="evidence" value="ECO:0007669"/>
    <property type="project" value="InterPro"/>
</dbReference>
<dbReference type="PANTHER" id="PTHR42704">
    <property type="entry name" value="RIBULOSE BISPHOSPHATE CARBOXYLASE"/>
    <property type="match status" value="1"/>
</dbReference>
<organism evidence="2 3">
    <name type="scientific">Ricinus communis</name>
    <name type="common">Castor bean</name>
    <dbReference type="NCBI Taxonomy" id="3988"/>
    <lineage>
        <taxon>Eukaryota</taxon>
        <taxon>Viridiplantae</taxon>
        <taxon>Streptophyta</taxon>
        <taxon>Embryophyta</taxon>
        <taxon>Tracheophyta</taxon>
        <taxon>Spermatophyta</taxon>
        <taxon>Magnoliopsida</taxon>
        <taxon>eudicotyledons</taxon>
        <taxon>Gunneridae</taxon>
        <taxon>Pentapetalae</taxon>
        <taxon>rosids</taxon>
        <taxon>fabids</taxon>
        <taxon>Malpighiales</taxon>
        <taxon>Euphorbiaceae</taxon>
        <taxon>Acalyphoideae</taxon>
        <taxon>Acalypheae</taxon>
        <taxon>Ricinus</taxon>
    </lineage>
</organism>
<dbReference type="InterPro" id="IPR000685">
    <property type="entry name" value="RuBisCO_lsu_C"/>
</dbReference>
<keyword evidence="2" id="KW-0804">Transcription</keyword>
<proteinExistence type="predicted"/>
<dbReference type="Proteomes" id="UP000008311">
    <property type="component" value="Unassembled WGS sequence"/>
</dbReference>
<dbReference type="InterPro" id="IPR033966">
    <property type="entry name" value="RuBisCO"/>
</dbReference>
<keyword evidence="2" id="KW-0240">DNA-directed RNA polymerase</keyword>
<name>B9S8T4_RICCO</name>
<dbReference type="Gene3D" id="3.20.20.110">
    <property type="entry name" value="Ribulose bisphosphate carboxylase, large subunit, C-terminal domain"/>
    <property type="match status" value="1"/>
</dbReference>
<gene>
    <name evidence="2" type="ORF">RCOM_0835790</name>
</gene>
<dbReference type="STRING" id="3988.B9S8T4"/>
<dbReference type="GO" id="GO:0016984">
    <property type="term" value="F:ribulose-bisphosphate carboxylase activity"/>
    <property type="evidence" value="ECO:0007669"/>
    <property type="project" value="UniProtKB-EC"/>
</dbReference>
<dbReference type="GO" id="GO:0003899">
    <property type="term" value="F:DNA-directed RNA polymerase activity"/>
    <property type="evidence" value="ECO:0007669"/>
    <property type="project" value="InterPro"/>
</dbReference>
<dbReference type="eggNOG" id="KOG0214">
    <property type="taxonomic scope" value="Eukaryota"/>
</dbReference>
<dbReference type="Pfam" id="PF00016">
    <property type="entry name" value="RuBisCO_large"/>
    <property type="match status" value="1"/>
</dbReference>
<accession>B9S8T4</accession>
<evidence type="ECO:0000313" key="3">
    <source>
        <dbReference type="Proteomes" id="UP000008311"/>
    </source>
</evidence>
<dbReference type="InterPro" id="IPR014724">
    <property type="entry name" value="RNA_pol_RPB2_OB-fold"/>
</dbReference>
<dbReference type="Gene3D" id="2.40.50.150">
    <property type="match status" value="1"/>
</dbReference>
<dbReference type="EC" id="4.1.1.39" evidence="2"/>
<reference evidence="3" key="1">
    <citation type="journal article" date="2010" name="Nat. Biotechnol.">
        <title>Draft genome sequence of the oilseed species Ricinus communis.</title>
        <authorList>
            <person name="Chan A.P."/>
            <person name="Crabtree J."/>
            <person name="Zhao Q."/>
            <person name="Lorenzi H."/>
            <person name="Orvis J."/>
            <person name="Puiu D."/>
            <person name="Melake-Berhan A."/>
            <person name="Jones K.M."/>
            <person name="Redman J."/>
            <person name="Chen G."/>
            <person name="Cahoon E.B."/>
            <person name="Gedil M."/>
            <person name="Stanke M."/>
            <person name="Haas B.J."/>
            <person name="Wortman J.R."/>
            <person name="Fraser-Liggett C.M."/>
            <person name="Ravel J."/>
            <person name="Rabinowicz P.D."/>
        </authorList>
    </citation>
    <scope>NUCLEOTIDE SEQUENCE [LARGE SCALE GENOMIC DNA]</scope>
    <source>
        <strain evidence="3">cv. Hale</strain>
    </source>
</reference>
<dbReference type="AlphaFoldDB" id="B9S8T4"/>
<sequence>MAKESSYAPEDRLLRAILGIQVSTSKETCLKLPIGGRGRVIDVRWVQKKGGLFCAEAIYKAQAETGEIKGHYLNATAGTCEEMIKRAVFARELGVPIVMHDYLTGGFTANTTLAHYCRDNGLLLHIHRAMHAVIDSRQYLKVHNQPNFYSIRAYSIQSYHVIR</sequence>
<protein>
    <submittedName>
        <fullName evidence="2">DNA-directed RNA polymerase beta chain, putative</fullName>
        <ecNumber evidence="2">4.1.1.39</ecNumber>
    </submittedName>
</protein>
<keyword evidence="3" id="KW-1185">Reference proteome</keyword>
<dbReference type="GO" id="GO:0000428">
    <property type="term" value="C:DNA-directed RNA polymerase complex"/>
    <property type="evidence" value="ECO:0007669"/>
    <property type="project" value="UniProtKB-KW"/>
</dbReference>